<evidence type="ECO:0000256" key="4">
    <source>
        <dbReference type="ARBA" id="ARBA00022989"/>
    </source>
</evidence>
<dbReference type="InterPro" id="IPR002797">
    <property type="entry name" value="Polysacc_synth"/>
</dbReference>
<keyword evidence="2" id="KW-1003">Cell membrane</keyword>
<keyword evidence="3 6" id="KW-0812">Transmembrane</keyword>
<dbReference type="EMBL" id="JAVDQA010000001">
    <property type="protein sequence ID" value="MDR6299814.1"/>
    <property type="molecule type" value="Genomic_DNA"/>
</dbReference>
<feature type="transmembrane region" description="Helical" evidence="6">
    <location>
        <begin position="94"/>
        <end position="113"/>
    </location>
</feature>
<evidence type="ECO:0000313" key="7">
    <source>
        <dbReference type="EMBL" id="MDR6299814.1"/>
    </source>
</evidence>
<feature type="transmembrane region" description="Helical" evidence="6">
    <location>
        <begin position="263"/>
        <end position="288"/>
    </location>
</feature>
<dbReference type="RefSeq" id="WP_309726800.1">
    <property type="nucleotide sequence ID" value="NZ_JAVDQA010000001.1"/>
</dbReference>
<name>A0ABU1K2H6_9FLAO</name>
<evidence type="ECO:0000256" key="6">
    <source>
        <dbReference type="SAM" id="Phobius"/>
    </source>
</evidence>
<reference evidence="7 8" key="1">
    <citation type="submission" date="2023-07" db="EMBL/GenBank/DDBJ databases">
        <title>Genomic Encyclopedia of Type Strains, Phase IV (KMG-IV): sequencing the most valuable type-strain genomes for metagenomic binning, comparative biology and taxonomic classification.</title>
        <authorList>
            <person name="Goeker M."/>
        </authorList>
    </citation>
    <scope>NUCLEOTIDE SEQUENCE [LARGE SCALE GENOMIC DNA]</scope>
    <source>
        <strain evidence="7 8">DSM 102814</strain>
    </source>
</reference>
<keyword evidence="4 6" id="KW-1133">Transmembrane helix</keyword>
<accession>A0ABU1K2H6</accession>
<feature type="transmembrane region" description="Helical" evidence="6">
    <location>
        <begin position="133"/>
        <end position="151"/>
    </location>
</feature>
<feature type="transmembrane region" description="Helical" evidence="6">
    <location>
        <begin position="379"/>
        <end position="398"/>
    </location>
</feature>
<feature type="transmembrane region" description="Helical" evidence="6">
    <location>
        <begin position="197"/>
        <end position="215"/>
    </location>
</feature>
<keyword evidence="5 6" id="KW-0472">Membrane</keyword>
<comment type="subcellular location">
    <subcellularLocation>
        <location evidence="1">Cell membrane</location>
        <topology evidence="1">Multi-pass membrane protein</topology>
    </subcellularLocation>
</comment>
<feature type="transmembrane region" description="Helical" evidence="6">
    <location>
        <begin position="404"/>
        <end position="422"/>
    </location>
</feature>
<comment type="caution">
    <text evidence="7">The sequence shown here is derived from an EMBL/GenBank/DDBJ whole genome shotgun (WGS) entry which is preliminary data.</text>
</comment>
<proteinExistence type="predicted"/>
<evidence type="ECO:0000256" key="1">
    <source>
        <dbReference type="ARBA" id="ARBA00004651"/>
    </source>
</evidence>
<feature type="transmembrane region" description="Helical" evidence="6">
    <location>
        <begin position="163"/>
        <end position="185"/>
    </location>
</feature>
<evidence type="ECO:0000256" key="5">
    <source>
        <dbReference type="ARBA" id="ARBA00023136"/>
    </source>
</evidence>
<dbReference type="PANTHER" id="PTHR30250:SF11">
    <property type="entry name" value="O-ANTIGEN TRANSPORTER-RELATED"/>
    <property type="match status" value="1"/>
</dbReference>
<gene>
    <name evidence="7" type="ORF">GGR31_000430</name>
</gene>
<sequence>MKKRIAKLIKNPDSEKKDILKKGTSYLFFKGGGMLGGYLFTYLIAQKYGASVNGLVMLSFSIFVFASMVSRLGADVNLVKFYADEDNWKENPGIFYKVLLKTILFSGLLSFIIYLFKDIFVISIFKKPRLDPYLTWIILTIPFWVIVSLCANTLRAKGLNNWYAFLSNTGRFLFASILLVLFSYFSFDFLNALKAHFYGILFLAILGLAVVIYNFKNVSVRSKTNSWHFLKESFPMMLSSTIIVLLGWMDTFILGIYETDDAVGVYGVALKIAAITSFSLEALNSVLAPKISNLYKKGDKASYKKLIRFSTNLNFIITILIVGIIIVFNKWLLGIFGDEFKTGTTALVILSIIYIVNSASGSVGIVMQMTGYQKQYRNIAFIALMINLLLNFSLIPIYGISGAAIASVISLSFLNITGAVFLKKKENLVTYFNPLNNN</sequence>
<dbReference type="Proteomes" id="UP001257659">
    <property type="component" value="Unassembled WGS sequence"/>
</dbReference>
<organism evidence="7 8">
    <name type="scientific">Mesonia maritima</name>
    <dbReference type="NCBI Taxonomy" id="1793873"/>
    <lineage>
        <taxon>Bacteria</taxon>
        <taxon>Pseudomonadati</taxon>
        <taxon>Bacteroidota</taxon>
        <taxon>Flavobacteriia</taxon>
        <taxon>Flavobacteriales</taxon>
        <taxon>Flavobacteriaceae</taxon>
        <taxon>Mesonia</taxon>
    </lineage>
</organism>
<feature type="transmembrane region" description="Helical" evidence="6">
    <location>
        <begin position="345"/>
        <end position="367"/>
    </location>
</feature>
<evidence type="ECO:0000313" key="8">
    <source>
        <dbReference type="Proteomes" id="UP001257659"/>
    </source>
</evidence>
<evidence type="ECO:0000256" key="3">
    <source>
        <dbReference type="ARBA" id="ARBA00022692"/>
    </source>
</evidence>
<dbReference type="PANTHER" id="PTHR30250">
    <property type="entry name" value="PST FAMILY PREDICTED COLANIC ACID TRANSPORTER"/>
    <property type="match status" value="1"/>
</dbReference>
<feature type="transmembrane region" description="Helical" evidence="6">
    <location>
        <begin position="26"/>
        <end position="45"/>
    </location>
</feature>
<dbReference type="CDD" id="cd13128">
    <property type="entry name" value="MATE_Wzx_like"/>
    <property type="match status" value="1"/>
</dbReference>
<dbReference type="InterPro" id="IPR050833">
    <property type="entry name" value="Poly_Biosynth_Transport"/>
</dbReference>
<protein>
    <submittedName>
        <fullName evidence="7">O-antigen/teichoic acid export membrane protein</fullName>
    </submittedName>
</protein>
<feature type="transmembrane region" description="Helical" evidence="6">
    <location>
        <begin position="51"/>
        <end position="73"/>
    </location>
</feature>
<keyword evidence="8" id="KW-1185">Reference proteome</keyword>
<feature type="transmembrane region" description="Helical" evidence="6">
    <location>
        <begin position="309"/>
        <end position="333"/>
    </location>
</feature>
<feature type="transmembrane region" description="Helical" evidence="6">
    <location>
        <begin position="236"/>
        <end position="257"/>
    </location>
</feature>
<dbReference type="Pfam" id="PF01943">
    <property type="entry name" value="Polysacc_synt"/>
    <property type="match status" value="1"/>
</dbReference>
<evidence type="ECO:0000256" key="2">
    <source>
        <dbReference type="ARBA" id="ARBA00022475"/>
    </source>
</evidence>